<protein>
    <submittedName>
        <fullName evidence="2">Uncharacterized protein</fullName>
    </submittedName>
</protein>
<comment type="caution">
    <text evidence="2">The sequence shown here is derived from an EMBL/GenBank/DDBJ whole genome shotgun (WGS) entry which is preliminary data.</text>
</comment>
<organism evidence="2 3">
    <name type="scientific">Amylocarpus encephaloides</name>
    <dbReference type="NCBI Taxonomy" id="45428"/>
    <lineage>
        <taxon>Eukaryota</taxon>
        <taxon>Fungi</taxon>
        <taxon>Dikarya</taxon>
        <taxon>Ascomycota</taxon>
        <taxon>Pezizomycotina</taxon>
        <taxon>Leotiomycetes</taxon>
        <taxon>Helotiales</taxon>
        <taxon>Helotiales incertae sedis</taxon>
        <taxon>Amylocarpus</taxon>
    </lineage>
</organism>
<keyword evidence="1" id="KW-0812">Transmembrane</keyword>
<dbReference type="OrthoDB" id="5398779at2759"/>
<feature type="transmembrane region" description="Helical" evidence="1">
    <location>
        <begin position="53"/>
        <end position="69"/>
    </location>
</feature>
<keyword evidence="1" id="KW-1133">Transmembrane helix</keyword>
<dbReference type="AlphaFoldDB" id="A0A9P8C1S8"/>
<keyword evidence="1" id="KW-0472">Membrane</keyword>
<dbReference type="EMBL" id="MU251656">
    <property type="protein sequence ID" value="KAG9230639.1"/>
    <property type="molecule type" value="Genomic_DNA"/>
</dbReference>
<evidence type="ECO:0000256" key="1">
    <source>
        <dbReference type="SAM" id="Phobius"/>
    </source>
</evidence>
<proteinExistence type="predicted"/>
<sequence>MRYVPPVEDLYRASCKILDAILSGTRPQIQPSFNFVSVWDAPATRATTKRDDLYLILASLMDLNSYTLIPFSTHGEKMTTLIWNSTQVAAIFVVQCWLQSHWFWMMIDRRSYYYY</sequence>
<name>A0A9P8C1S8_9HELO</name>
<reference evidence="2" key="1">
    <citation type="journal article" date="2021" name="IMA Fungus">
        <title>Genomic characterization of three marine fungi, including Emericellopsis atlantica sp. nov. with signatures of a generalist lifestyle and marine biomass degradation.</title>
        <authorList>
            <person name="Hagestad O.C."/>
            <person name="Hou L."/>
            <person name="Andersen J.H."/>
            <person name="Hansen E.H."/>
            <person name="Altermark B."/>
            <person name="Li C."/>
            <person name="Kuhnert E."/>
            <person name="Cox R.J."/>
            <person name="Crous P.W."/>
            <person name="Spatafora J.W."/>
            <person name="Lail K."/>
            <person name="Amirebrahimi M."/>
            <person name="Lipzen A."/>
            <person name="Pangilinan J."/>
            <person name="Andreopoulos W."/>
            <person name="Hayes R.D."/>
            <person name="Ng V."/>
            <person name="Grigoriev I.V."/>
            <person name="Jackson S.A."/>
            <person name="Sutton T.D.S."/>
            <person name="Dobson A.D.W."/>
            <person name="Rama T."/>
        </authorList>
    </citation>
    <scope>NUCLEOTIDE SEQUENCE</scope>
    <source>
        <strain evidence="2">TRa018bII</strain>
    </source>
</reference>
<evidence type="ECO:0000313" key="3">
    <source>
        <dbReference type="Proteomes" id="UP000824998"/>
    </source>
</evidence>
<evidence type="ECO:0000313" key="2">
    <source>
        <dbReference type="EMBL" id="KAG9230639.1"/>
    </source>
</evidence>
<gene>
    <name evidence="2" type="ORF">BJ875DRAFT_149647</name>
</gene>
<keyword evidence="3" id="KW-1185">Reference proteome</keyword>
<feature type="transmembrane region" description="Helical" evidence="1">
    <location>
        <begin position="81"/>
        <end position="104"/>
    </location>
</feature>
<dbReference type="Proteomes" id="UP000824998">
    <property type="component" value="Unassembled WGS sequence"/>
</dbReference>
<accession>A0A9P8C1S8</accession>